<dbReference type="EMBL" id="QFZK01000001">
    <property type="protein sequence ID" value="RFO98329.1"/>
    <property type="molecule type" value="Genomic_DNA"/>
</dbReference>
<evidence type="ECO:0000313" key="2">
    <source>
        <dbReference type="EMBL" id="RFO98329.1"/>
    </source>
</evidence>
<reference evidence="2 3" key="1">
    <citation type="submission" date="2018-05" db="EMBL/GenBank/DDBJ databases">
        <title>Rhodoferax soyangensis sp.nov., isolated from an oligotrophic freshwater lake.</title>
        <authorList>
            <person name="Park M."/>
        </authorList>
    </citation>
    <scope>NUCLEOTIDE SEQUENCE [LARGE SCALE GENOMIC DNA]</scope>
    <source>
        <strain evidence="2 3">IMCC26218</strain>
    </source>
</reference>
<organism evidence="2 3">
    <name type="scientific">Rhodoferax lacus</name>
    <dbReference type="NCBI Taxonomy" id="2184758"/>
    <lineage>
        <taxon>Bacteria</taxon>
        <taxon>Pseudomonadati</taxon>
        <taxon>Pseudomonadota</taxon>
        <taxon>Betaproteobacteria</taxon>
        <taxon>Burkholderiales</taxon>
        <taxon>Comamonadaceae</taxon>
        <taxon>Rhodoferax</taxon>
    </lineage>
</organism>
<comment type="caution">
    <text evidence="2">The sequence shown here is derived from an EMBL/GenBank/DDBJ whole genome shotgun (WGS) entry which is preliminary data.</text>
</comment>
<feature type="compositionally biased region" description="Pro residues" evidence="1">
    <location>
        <begin position="63"/>
        <end position="72"/>
    </location>
</feature>
<gene>
    <name evidence="2" type="ORF">DIC66_00020</name>
</gene>
<sequence length="160" mass="16820">MWLTIRTPPVGNVVPAVERAVQATMAPAGTTSAALPEALDRPALVPSDVDPFMPEAPKALPLAKPPQAPPAPVMVVAQPPAPPEPPPLNLAFAGRMTAPDGSKVVYVTMGETALVLAPGLELPNGYKVTQINARSVEFSYAALNRTARLDIPPAQKYETR</sequence>
<evidence type="ECO:0000256" key="1">
    <source>
        <dbReference type="SAM" id="MobiDB-lite"/>
    </source>
</evidence>
<evidence type="ECO:0000313" key="3">
    <source>
        <dbReference type="Proteomes" id="UP000260665"/>
    </source>
</evidence>
<protein>
    <submittedName>
        <fullName evidence="2">Uncharacterized protein</fullName>
    </submittedName>
</protein>
<dbReference type="AlphaFoldDB" id="A0A3E1RG42"/>
<accession>A0A3E1RG42</accession>
<dbReference type="Proteomes" id="UP000260665">
    <property type="component" value="Unassembled WGS sequence"/>
</dbReference>
<name>A0A3E1RG42_9BURK</name>
<keyword evidence="3" id="KW-1185">Reference proteome</keyword>
<feature type="region of interest" description="Disordered" evidence="1">
    <location>
        <begin position="59"/>
        <end position="80"/>
    </location>
</feature>
<proteinExistence type="predicted"/>